<organism evidence="2 3">
    <name type="scientific">Gnathostoma spinigerum</name>
    <dbReference type="NCBI Taxonomy" id="75299"/>
    <lineage>
        <taxon>Eukaryota</taxon>
        <taxon>Metazoa</taxon>
        <taxon>Ecdysozoa</taxon>
        <taxon>Nematoda</taxon>
        <taxon>Chromadorea</taxon>
        <taxon>Rhabditida</taxon>
        <taxon>Spirurina</taxon>
        <taxon>Gnathostomatomorpha</taxon>
        <taxon>Gnathostomatoidea</taxon>
        <taxon>Gnathostomatidae</taxon>
        <taxon>Gnathostoma</taxon>
    </lineage>
</organism>
<evidence type="ECO:0000256" key="1">
    <source>
        <dbReference type="SAM" id="Phobius"/>
    </source>
</evidence>
<evidence type="ECO:0000313" key="3">
    <source>
        <dbReference type="Proteomes" id="UP001608902"/>
    </source>
</evidence>
<gene>
    <name evidence="2" type="ORF">AB6A40_000841</name>
</gene>
<feature type="transmembrane region" description="Helical" evidence="1">
    <location>
        <begin position="64"/>
        <end position="82"/>
    </location>
</feature>
<sequence>MRTHSGAHLCDELPIRMKSSTNVEMSPENEGTSTAQIITISIHIISAVINAANRAVYLRKMHSLLFVLLLLALIASSDSAILDVENGDLILKNEHERILSRRVRDVNDEIELPTRVKRDMKQYKVNYLKPRKAKFASVL</sequence>
<protein>
    <submittedName>
        <fullName evidence="2">Uncharacterized protein</fullName>
    </submittedName>
</protein>
<evidence type="ECO:0000313" key="2">
    <source>
        <dbReference type="EMBL" id="MFH4974132.1"/>
    </source>
</evidence>
<proteinExistence type="predicted"/>
<keyword evidence="1" id="KW-0812">Transmembrane</keyword>
<keyword evidence="1" id="KW-1133">Transmembrane helix</keyword>
<dbReference type="AlphaFoldDB" id="A0ABD6EBS1"/>
<reference evidence="2 3" key="1">
    <citation type="submission" date="2024-08" db="EMBL/GenBank/DDBJ databases">
        <title>Gnathostoma spinigerum genome.</title>
        <authorList>
            <person name="Gonzalez-Bertolin B."/>
            <person name="Monzon S."/>
            <person name="Zaballos A."/>
            <person name="Jimenez P."/>
            <person name="Dekumyoy P."/>
            <person name="Varona S."/>
            <person name="Cuesta I."/>
            <person name="Sumanam S."/>
            <person name="Adisakwattana P."/>
            <person name="Gasser R.B."/>
            <person name="Hernandez-Gonzalez A."/>
            <person name="Young N.D."/>
            <person name="Perteguer M.J."/>
        </authorList>
    </citation>
    <scope>NUCLEOTIDE SEQUENCE [LARGE SCALE GENOMIC DNA]</scope>
    <source>
        <strain evidence="2">AL3</strain>
        <tissue evidence="2">Liver</tissue>
    </source>
</reference>
<keyword evidence="1" id="KW-0472">Membrane</keyword>
<accession>A0ABD6EBS1</accession>
<name>A0ABD6EBS1_9BILA</name>
<dbReference type="EMBL" id="JBGFUD010000266">
    <property type="protein sequence ID" value="MFH4974132.1"/>
    <property type="molecule type" value="Genomic_DNA"/>
</dbReference>
<comment type="caution">
    <text evidence="2">The sequence shown here is derived from an EMBL/GenBank/DDBJ whole genome shotgun (WGS) entry which is preliminary data.</text>
</comment>
<keyword evidence="3" id="KW-1185">Reference proteome</keyword>
<dbReference type="Proteomes" id="UP001608902">
    <property type="component" value="Unassembled WGS sequence"/>
</dbReference>